<dbReference type="Pfam" id="PF02525">
    <property type="entry name" value="Flavodoxin_2"/>
    <property type="match status" value="1"/>
</dbReference>
<proteinExistence type="predicted"/>
<dbReference type="RefSeq" id="WP_061458687.1">
    <property type="nucleotide sequence ID" value="NZ_KQ968747.1"/>
</dbReference>
<accession>A0A139MWF3</accession>
<keyword evidence="1" id="KW-0560">Oxidoreductase</keyword>
<dbReference type="AlphaFoldDB" id="A0A139MWF3"/>
<gene>
    <name evidence="3" type="ORF">SGADD02_01117</name>
</gene>
<dbReference type="PATRIC" id="fig|315405.11.peg.1331"/>
<dbReference type="Gene3D" id="3.40.50.360">
    <property type="match status" value="1"/>
</dbReference>
<feature type="domain" description="Flavodoxin-like fold" evidence="2">
    <location>
        <begin position="1"/>
        <end position="168"/>
    </location>
</feature>
<organism evidence="3 4">
    <name type="scientific">Streptococcus gallolyticus</name>
    <dbReference type="NCBI Taxonomy" id="315405"/>
    <lineage>
        <taxon>Bacteria</taxon>
        <taxon>Bacillati</taxon>
        <taxon>Bacillota</taxon>
        <taxon>Bacilli</taxon>
        <taxon>Lactobacillales</taxon>
        <taxon>Streptococcaceae</taxon>
        <taxon>Streptococcus</taxon>
    </lineage>
</organism>
<evidence type="ECO:0000259" key="2">
    <source>
        <dbReference type="Pfam" id="PF02525"/>
    </source>
</evidence>
<dbReference type="PANTHER" id="PTHR47307:SF1">
    <property type="entry name" value="GLUTATHIONE-REGULATED POTASSIUM-EFFLUX SYSTEM ANCILLARY PROTEIN KEFG"/>
    <property type="match status" value="1"/>
</dbReference>
<dbReference type="GO" id="GO:0009055">
    <property type="term" value="F:electron transfer activity"/>
    <property type="evidence" value="ECO:0007669"/>
    <property type="project" value="TreeGrafter"/>
</dbReference>
<reference evidence="3 4" key="1">
    <citation type="submission" date="2016-01" db="EMBL/GenBank/DDBJ databases">
        <title>Highly variable Streptococcus oralis are common among viridans streptococci isolated from primates.</title>
        <authorList>
            <person name="Denapaite D."/>
            <person name="Rieger M."/>
            <person name="Koendgen S."/>
            <person name="Brueckner R."/>
            <person name="Ochigava I."/>
            <person name="Kappeler P."/>
            <person name="Maetz-Rensing K."/>
            <person name="Leendertz F."/>
            <person name="Hakenbeck R."/>
        </authorList>
    </citation>
    <scope>NUCLEOTIDE SEQUENCE [LARGE SCALE GENOMIC DNA]</scope>
    <source>
        <strain evidence="3 4">DD02</strain>
    </source>
</reference>
<dbReference type="InterPro" id="IPR029039">
    <property type="entry name" value="Flavoprotein-like_sf"/>
</dbReference>
<evidence type="ECO:0000313" key="4">
    <source>
        <dbReference type="Proteomes" id="UP000070198"/>
    </source>
</evidence>
<evidence type="ECO:0000256" key="1">
    <source>
        <dbReference type="ARBA" id="ARBA00023002"/>
    </source>
</evidence>
<dbReference type="GO" id="GO:0003955">
    <property type="term" value="F:NAD(P)H dehydrogenase (quinone) activity"/>
    <property type="evidence" value="ECO:0007669"/>
    <property type="project" value="TreeGrafter"/>
</dbReference>
<dbReference type="GO" id="GO:0010181">
    <property type="term" value="F:FMN binding"/>
    <property type="evidence" value="ECO:0007669"/>
    <property type="project" value="TreeGrafter"/>
</dbReference>
<dbReference type="InterPro" id="IPR003680">
    <property type="entry name" value="Flavodoxin_fold"/>
</dbReference>
<sequence>MKTTVFAFHPDLANGSRINASLATAAKKAGFEVRDVYSLYPDFKIDVAAEQAALEASDRIVLQFPIYWYQTPALLKQWFDAVLEYGWAYGSTGNALRGKEVLLVASFGAGVEDYQLDGRFHTTVEEVLKPIVIIQYHTGLLFLEPFITTGALNLSDEGLNEQVKKYLKVLSAE</sequence>
<dbReference type="Proteomes" id="UP000070198">
    <property type="component" value="Unassembled WGS sequence"/>
</dbReference>
<comment type="caution">
    <text evidence="3">The sequence shown here is derived from an EMBL/GenBank/DDBJ whole genome shotgun (WGS) entry which is preliminary data.</text>
</comment>
<dbReference type="EMBL" id="LQOF01000251">
    <property type="protein sequence ID" value="KXT68106.1"/>
    <property type="molecule type" value="Genomic_DNA"/>
</dbReference>
<dbReference type="SUPFAM" id="SSF52218">
    <property type="entry name" value="Flavoproteins"/>
    <property type="match status" value="1"/>
</dbReference>
<evidence type="ECO:0000313" key="3">
    <source>
        <dbReference type="EMBL" id="KXT68106.1"/>
    </source>
</evidence>
<protein>
    <submittedName>
        <fullName evidence="3">NAD(P)H oxidoreductase YRKL / putative NADPH-quinone reductase / Flavodoxin 2</fullName>
    </submittedName>
</protein>
<dbReference type="PANTHER" id="PTHR47307">
    <property type="entry name" value="GLUTATHIONE-REGULATED POTASSIUM-EFFLUX SYSTEM ANCILLARY PROTEIN KEFG"/>
    <property type="match status" value="1"/>
</dbReference>
<name>A0A139MWF3_9STRE</name>
<dbReference type="InterPro" id="IPR046980">
    <property type="entry name" value="KefG/KefF"/>
</dbReference>